<dbReference type="eggNOG" id="COG2077">
    <property type="taxonomic scope" value="Bacteria"/>
</dbReference>
<dbReference type="AlphaFoldDB" id="F9HPQ1"/>
<sequence>MVTFLGNPVSFTGKQLQVGDKALDFSLTTTDLSKKSLADFDGKKKS</sequence>
<organism evidence="1 2">
    <name type="scientific">Streptococcus mitis SK1080</name>
    <dbReference type="NCBI Taxonomy" id="1008453"/>
    <lineage>
        <taxon>Bacteria</taxon>
        <taxon>Bacillati</taxon>
        <taxon>Bacillota</taxon>
        <taxon>Bacilli</taxon>
        <taxon>Lactobacillales</taxon>
        <taxon>Streptococcaceae</taxon>
        <taxon>Streptococcus</taxon>
        <taxon>Streptococcus mitis group</taxon>
    </lineage>
</organism>
<evidence type="ECO:0000313" key="1">
    <source>
        <dbReference type="EMBL" id="EGP65549.1"/>
    </source>
</evidence>
<comment type="caution">
    <text evidence="1">The sequence shown here is derived from an EMBL/GenBank/DDBJ whole genome shotgun (WGS) entry which is preliminary data.</text>
</comment>
<evidence type="ECO:0008006" key="3">
    <source>
        <dbReference type="Google" id="ProtNLM"/>
    </source>
</evidence>
<dbReference type="InterPro" id="IPR036249">
    <property type="entry name" value="Thioredoxin-like_sf"/>
</dbReference>
<proteinExistence type="predicted"/>
<dbReference type="SUPFAM" id="SSF52833">
    <property type="entry name" value="Thioredoxin-like"/>
    <property type="match status" value="1"/>
</dbReference>
<dbReference type="EMBL" id="AFQV01000027">
    <property type="protein sequence ID" value="EGP65549.1"/>
    <property type="molecule type" value="Genomic_DNA"/>
</dbReference>
<dbReference type="Gene3D" id="3.40.30.10">
    <property type="entry name" value="Glutaredoxin"/>
    <property type="match status" value="1"/>
</dbReference>
<accession>F9HPQ1</accession>
<dbReference type="Proteomes" id="UP000004568">
    <property type="component" value="Unassembled WGS sequence"/>
</dbReference>
<name>F9HPQ1_STRMT</name>
<protein>
    <recommendedName>
        <fullName evidence="3">Thiol peroxidase</fullName>
    </recommendedName>
</protein>
<gene>
    <name evidence="1" type="ORF">HMPREF9957_0670</name>
</gene>
<dbReference type="PATRIC" id="fig|1008453.3.peg.1648"/>
<reference evidence="1 2" key="1">
    <citation type="submission" date="2011-05" db="EMBL/GenBank/DDBJ databases">
        <authorList>
            <person name="Durkin A.S."/>
            <person name="Radune D."/>
            <person name="Hostetler J."/>
            <person name="Torralba M."/>
            <person name="Gillis M."/>
            <person name="Methe B."/>
            <person name="Sutton G."/>
            <person name="Nelson K.E."/>
        </authorList>
    </citation>
    <scope>NUCLEOTIDE SEQUENCE [LARGE SCALE GENOMIC DNA]</scope>
    <source>
        <strain evidence="1 2">SK1080</strain>
    </source>
</reference>
<evidence type="ECO:0000313" key="2">
    <source>
        <dbReference type="Proteomes" id="UP000004568"/>
    </source>
</evidence>